<evidence type="ECO:0000256" key="1">
    <source>
        <dbReference type="ARBA" id="ARBA00004651"/>
    </source>
</evidence>
<dbReference type="GO" id="GO:0065002">
    <property type="term" value="P:intracellular protein transmembrane transport"/>
    <property type="evidence" value="ECO:0007669"/>
    <property type="project" value="TreeGrafter"/>
</dbReference>
<comment type="subcellular location">
    <subcellularLocation>
        <location evidence="1 11">Cell membrane</location>
        <topology evidence="1 11">Multi-pass membrane protein</topology>
    </subcellularLocation>
</comment>
<evidence type="ECO:0000256" key="5">
    <source>
        <dbReference type="ARBA" id="ARBA00022475"/>
    </source>
</evidence>
<evidence type="ECO:0000256" key="4">
    <source>
        <dbReference type="ARBA" id="ARBA00022448"/>
    </source>
</evidence>
<dbReference type="AlphaFoldDB" id="A0A917CMN4"/>
<protein>
    <recommendedName>
        <fullName evidence="3 11">Protein-export membrane protein SecG</fullName>
    </recommendedName>
</protein>
<keyword evidence="14" id="KW-1185">Reference proteome</keyword>
<keyword evidence="10 11" id="KW-0472">Membrane</keyword>
<evidence type="ECO:0000256" key="3">
    <source>
        <dbReference type="ARBA" id="ARBA00017876"/>
    </source>
</evidence>
<evidence type="ECO:0000256" key="7">
    <source>
        <dbReference type="ARBA" id="ARBA00022927"/>
    </source>
</evidence>
<keyword evidence="5 11" id="KW-1003">Cell membrane</keyword>
<keyword evidence="4 11" id="KW-0813">Transport</keyword>
<dbReference type="GO" id="GO:0043952">
    <property type="term" value="P:protein transport by the Sec complex"/>
    <property type="evidence" value="ECO:0007669"/>
    <property type="project" value="TreeGrafter"/>
</dbReference>
<dbReference type="PRINTS" id="PR01651">
    <property type="entry name" value="SECGEXPORT"/>
</dbReference>
<keyword evidence="7 11" id="KW-0653">Protein transport</keyword>
<evidence type="ECO:0000313" key="14">
    <source>
        <dbReference type="Proteomes" id="UP000605253"/>
    </source>
</evidence>
<dbReference type="InterPro" id="IPR004692">
    <property type="entry name" value="SecG"/>
</dbReference>
<feature type="region of interest" description="Disordered" evidence="12">
    <location>
        <begin position="96"/>
        <end position="161"/>
    </location>
</feature>
<evidence type="ECO:0000256" key="11">
    <source>
        <dbReference type="RuleBase" id="RU365087"/>
    </source>
</evidence>
<evidence type="ECO:0000256" key="6">
    <source>
        <dbReference type="ARBA" id="ARBA00022692"/>
    </source>
</evidence>
<gene>
    <name evidence="13" type="primary">secG</name>
    <name evidence="13" type="ORF">GCM10011365_10500</name>
</gene>
<dbReference type="EMBL" id="BMEO01000003">
    <property type="protein sequence ID" value="GGF91194.1"/>
    <property type="molecule type" value="Genomic_DNA"/>
</dbReference>
<feature type="transmembrane region" description="Helical" evidence="11">
    <location>
        <begin position="57"/>
        <end position="75"/>
    </location>
</feature>
<keyword evidence="8 11" id="KW-1133">Transmembrane helix</keyword>
<evidence type="ECO:0000256" key="12">
    <source>
        <dbReference type="SAM" id="MobiDB-lite"/>
    </source>
</evidence>
<comment type="function">
    <text evidence="11">Involved in protein export. Participates in an early event of protein translocation.</text>
</comment>
<dbReference type="Proteomes" id="UP000605253">
    <property type="component" value="Unassembled WGS sequence"/>
</dbReference>
<dbReference type="Pfam" id="PF03840">
    <property type="entry name" value="SecG"/>
    <property type="match status" value="1"/>
</dbReference>
<evidence type="ECO:0000256" key="9">
    <source>
        <dbReference type="ARBA" id="ARBA00023010"/>
    </source>
</evidence>
<dbReference type="GO" id="GO:0009306">
    <property type="term" value="P:protein secretion"/>
    <property type="evidence" value="ECO:0007669"/>
    <property type="project" value="UniProtKB-UniRule"/>
</dbReference>
<organism evidence="13 14">
    <name type="scientific">Marinicella pacifica</name>
    <dbReference type="NCBI Taxonomy" id="1171543"/>
    <lineage>
        <taxon>Bacteria</taxon>
        <taxon>Pseudomonadati</taxon>
        <taxon>Pseudomonadota</taxon>
        <taxon>Gammaproteobacteria</taxon>
        <taxon>Lysobacterales</taxon>
        <taxon>Marinicellaceae</taxon>
        <taxon>Marinicella</taxon>
    </lineage>
</organism>
<dbReference type="PANTHER" id="PTHR34182">
    <property type="entry name" value="PROTEIN-EXPORT MEMBRANE PROTEIN SECG"/>
    <property type="match status" value="1"/>
</dbReference>
<comment type="caution">
    <text evidence="11">Lacks conserved residue(s) required for the propagation of feature annotation.</text>
</comment>
<dbReference type="GO" id="GO:0015450">
    <property type="term" value="F:protein-transporting ATPase activity"/>
    <property type="evidence" value="ECO:0007669"/>
    <property type="project" value="UniProtKB-UniRule"/>
</dbReference>
<sequence length="161" mass="16817">MTINFLNILQVLVTIAMIGFILVQRGPGATAGSAFGSGASGTVFGAKGSSSFLSKSTAVLATLFFIITMAISIDFQGTYGVTEQKETQDLGVMGTLDNAQRPESMIPSEGDSELNTRAQQAQTGTETVEETPVETVDPTIDAASGEESQSQPIDEDQGSDQ</sequence>
<comment type="caution">
    <text evidence="13">The sequence shown here is derived from an EMBL/GenBank/DDBJ whole genome shotgun (WGS) entry which is preliminary data.</text>
</comment>
<evidence type="ECO:0000256" key="8">
    <source>
        <dbReference type="ARBA" id="ARBA00022989"/>
    </source>
</evidence>
<dbReference type="NCBIfam" id="TIGR00810">
    <property type="entry name" value="secG"/>
    <property type="match status" value="1"/>
</dbReference>
<accession>A0A917CMN4</accession>
<reference evidence="13" key="1">
    <citation type="journal article" date="2014" name="Int. J. Syst. Evol. Microbiol.">
        <title>Complete genome sequence of Corynebacterium casei LMG S-19264T (=DSM 44701T), isolated from a smear-ripened cheese.</title>
        <authorList>
            <consortium name="US DOE Joint Genome Institute (JGI-PGF)"/>
            <person name="Walter F."/>
            <person name="Albersmeier A."/>
            <person name="Kalinowski J."/>
            <person name="Ruckert C."/>
        </authorList>
    </citation>
    <scope>NUCLEOTIDE SEQUENCE</scope>
    <source>
        <strain evidence="13">CGMCC 1.12181</strain>
    </source>
</reference>
<evidence type="ECO:0000313" key="13">
    <source>
        <dbReference type="EMBL" id="GGF91194.1"/>
    </source>
</evidence>
<feature type="compositionally biased region" description="Polar residues" evidence="12">
    <location>
        <begin position="113"/>
        <end position="122"/>
    </location>
</feature>
<reference evidence="13" key="2">
    <citation type="submission" date="2020-09" db="EMBL/GenBank/DDBJ databases">
        <authorList>
            <person name="Sun Q."/>
            <person name="Zhou Y."/>
        </authorList>
    </citation>
    <scope>NUCLEOTIDE SEQUENCE</scope>
    <source>
        <strain evidence="13">CGMCC 1.12181</strain>
    </source>
</reference>
<evidence type="ECO:0000256" key="10">
    <source>
        <dbReference type="ARBA" id="ARBA00023136"/>
    </source>
</evidence>
<comment type="similarity">
    <text evidence="2 11">Belongs to the SecG family.</text>
</comment>
<evidence type="ECO:0000256" key="2">
    <source>
        <dbReference type="ARBA" id="ARBA00008445"/>
    </source>
</evidence>
<keyword evidence="6 11" id="KW-0812">Transmembrane</keyword>
<name>A0A917CMN4_9GAMM</name>
<dbReference type="PANTHER" id="PTHR34182:SF1">
    <property type="entry name" value="PROTEIN-EXPORT MEMBRANE PROTEIN SECG"/>
    <property type="match status" value="1"/>
</dbReference>
<dbReference type="GO" id="GO:0005886">
    <property type="term" value="C:plasma membrane"/>
    <property type="evidence" value="ECO:0007669"/>
    <property type="project" value="UniProtKB-SubCell"/>
</dbReference>
<keyword evidence="9 11" id="KW-0811">Translocation</keyword>
<dbReference type="RefSeq" id="WP_188364639.1">
    <property type="nucleotide sequence ID" value="NZ_BAABJF010000017.1"/>
</dbReference>
<proteinExistence type="inferred from homology"/>